<dbReference type="PANTHER" id="PTHR20275">
    <property type="entry name" value="NAD KINASE"/>
    <property type="match status" value="1"/>
</dbReference>
<keyword evidence="4 8" id="KW-0067">ATP-binding</keyword>
<dbReference type="NCBIfam" id="NF002306">
    <property type="entry name" value="PRK01231.1"/>
    <property type="match status" value="1"/>
</dbReference>
<evidence type="ECO:0000313" key="9">
    <source>
        <dbReference type="EMBL" id="TCO83831.1"/>
    </source>
</evidence>
<feature type="binding site" evidence="8">
    <location>
        <position position="158"/>
    </location>
    <ligand>
        <name>NAD(+)</name>
        <dbReference type="ChEBI" id="CHEBI:57540"/>
    </ligand>
</feature>
<sequence length="299" mass="32618">MAYLFNTIGLIGKYGDPSVEPMITLIGDFLRRAGLRVLLDEATAELIPPRGLEVANRRTLGRLSELAIVVGGDGTLLAAARALVDFQVPIVGVNLGRLGFLADVSPDEIPRGLDEILRGRFREEERSLLHAEVRRGNAVVSQADALNDVVVHKRDVARMVELETFLDGRLLNTYRADGLIISTPTGSTAYALSGGGPLLHPLLEAVVLVPICPHTLTHRPIVVAADAEIEIVVAGHKATHAQVTCDGQISLALETGDRIVIRKKRRKLRLLHPNDHDYFELLRAKLRWGVSPEGTDSNR</sequence>
<dbReference type="GO" id="GO:0019674">
    <property type="term" value="P:NAD+ metabolic process"/>
    <property type="evidence" value="ECO:0007669"/>
    <property type="project" value="InterPro"/>
</dbReference>
<evidence type="ECO:0000256" key="6">
    <source>
        <dbReference type="ARBA" id="ARBA00023027"/>
    </source>
</evidence>
<keyword evidence="6 8" id="KW-0520">NAD</keyword>
<dbReference type="EMBL" id="SLWY01000001">
    <property type="protein sequence ID" value="TCO83831.1"/>
    <property type="molecule type" value="Genomic_DNA"/>
</dbReference>
<dbReference type="Proteomes" id="UP000295765">
    <property type="component" value="Unassembled WGS sequence"/>
</dbReference>
<dbReference type="PANTHER" id="PTHR20275:SF0">
    <property type="entry name" value="NAD KINASE"/>
    <property type="match status" value="1"/>
</dbReference>
<feature type="active site" description="Proton acceptor" evidence="8">
    <location>
        <position position="73"/>
    </location>
</feature>
<dbReference type="InterPro" id="IPR017438">
    <property type="entry name" value="ATP-NAD_kinase_N"/>
</dbReference>
<keyword evidence="10" id="KW-1185">Reference proteome</keyword>
<dbReference type="InterPro" id="IPR002504">
    <property type="entry name" value="NADK"/>
</dbReference>
<dbReference type="FunFam" id="2.60.200.30:FF:000009">
    <property type="entry name" value="Poly(P)/ATP NAD kinase"/>
    <property type="match status" value="1"/>
</dbReference>
<dbReference type="GO" id="GO:0005524">
    <property type="term" value="F:ATP binding"/>
    <property type="evidence" value="ECO:0007669"/>
    <property type="project" value="UniProtKB-KW"/>
</dbReference>
<feature type="binding site" evidence="8">
    <location>
        <position position="177"/>
    </location>
    <ligand>
        <name>NAD(+)</name>
        <dbReference type="ChEBI" id="CHEBI:57540"/>
    </ligand>
</feature>
<dbReference type="SUPFAM" id="SSF111331">
    <property type="entry name" value="NAD kinase/diacylglycerol kinase-like"/>
    <property type="match status" value="1"/>
</dbReference>
<comment type="catalytic activity">
    <reaction evidence="7 8">
        <text>NAD(+) + ATP = ADP + NADP(+) + H(+)</text>
        <dbReference type="Rhea" id="RHEA:18629"/>
        <dbReference type="ChEBI" id="CHEBI:15378"/>
        <dbReference type="ChEBI" id="CHEBI:30616"/>
        <dbReference type="ChEBI" id="CHEBI:57540"/>
        <dbReference type="ChEBI" id="CHEBI:58349"/>
        <dbReference type="ChEBI" id="CHEBI:456216"/>
        <dbReference type="EC" id="2.7.1.23"/>
    </reaction>
</comment>
<keyword evidence="2 8" id="KW-0547">Nucleotide-binding</keyword>
<dbReference type="Gene3D" id="2.60.200.30">
    <property type="entry name" value="Probable inorganic polyphosphate/atp-NAD kinase, domain 2"/>
    <property type="match status" value="1"/>
</dbReference>
<evidence type="ECO:0000256" key="1">
    <source>
        <dbReference type="ARBA" id="ARBA00022679"/>
    </source>
</evidence>
<evidence type="ECO:0000256" key="5">
    <source>
        <dbReference type="ARBA" id="ARBA00022857"/>
    </source>
</evidence>
<keyword evidence="8" id="KW-0963">Cytoplasm</keyword>
<name>A0A4R2LGG3_9GAMM</name>
<evidence type="ECO:0000313" key="10">
    <source>
        <dbReference type="Proteomes" id="UP000295765"/>
    </source>
</evidence>
<dbReference type="InterPro" id="IPR017437">
    <property type="entry name" value="ATP-NAD_kinase_PpnK-typ_C"/>
</dbReference>
<comment type="caution">
    <text evidence="9">The sequence shown here is derived from an EMBL/GenBank/DDBJ whole genome shotgun (WGS) entry which is preliminary data.</text>
</comment>
<evidence type="ECO:0000256" key="8">
    <source>
        <dbReference type="HAMAP-Rule" id="MF_00361"/>
    </source>
</evidence>
<dbReference type="GO" id="GO:0046872">
    <property type="term" value="F:metal ion binding"/>
    <property type="evidence" value="ECO:0007669"/>
    <property type="project" value="UniProtKB-UniRule"/>
</dbReference>
<protein>
    <recommendedName>
        <fullName evidence="8">NAD kinase</fullName>
        <ecNumber evidence="8">2.7.1.23</ecNumber>
    </recommendedName>
    <alternativeName>
        <fullName evidence="8">ATP-dependent NAD kinase</fullName>
    </alternativeName>
</protein>
<feature type="binding site" evidence="8">
    <location>
        <position position="175"/>
    </location>
    <ligand>
        <name>NAD(+)</name>
        <dbReference type="ChEBI" id="CHEBI:57540"/>
    </ligand>
</feature>
<dbReference type="HAMAP" id="MF_00361">
    <property type="entry name" value="NAD_kinase"/>
    <property type="match status" value="1"/>
</dbReference>
<evidence type="ECO:0000256" key="7">
    <source>
        <dbReference type="ARBA" id="ARBA00047925"/>
    </source>
</evidence>
<reference evidence="9 10" key="1">
    <citation type="submission" date="2019-03" db="EMBL/GenBank/DDBJ databases">
        <title>Genomic Encyclopedia of Type Strains, Phase IV (KMG-IV): sequencing the most valuable type-strain genomes for metagenomic binning, comparative biology and taxonomic classification.</title>
        <authorList>
            <person name="Goeker M."/>
        </authorList>
    </citation>
    <scope>NUCLEOTIDE SEQUENCE [LARGE SCALE GENOMIC DNA]</scope>
    <source>
        <strain evidence="9 10">DSM 25287</strain>
    </source>
</reference>
<organism evidence="9 10">
    <name type="scientific">Plasticicumulans lactativorans</name>
    <dbReference type="NCBI Taxonomy" id="1133106"/>
    <lineage>
        <taxon>Bacteria</taxon>
        <taxon>Pseudomonadati</taxon>
        <taxon>Pseudomonadota</taxon>
        <taxon>Gammaproteobacteria</taxon>
        <taxon>Candidatus Competibacteraceae</taxon>
        <taxon>Plasticicumulans</taxon>
    </lineage>
</organism>
<dbReference type="OrthoDB" id="9774737at2"/>
<dbReference type="Pfam" id="PF20143">
    <property type="entry name" value="NAD_kinase_C"/>
    <property type="match status" value="1"/>
</dbReference>
<comment type="cofactor">
    <cofactor evidence="8">
        <name>a divalent metal cation</name>
        <dbReference type="ChEBI" id="CHEBI:60240"/>
    </cofactor>
</comment>
<dbReference type="Gene3D" id="3.40.50.10330">
    <property type="entry name" value="Probable inorganic polyphosphate/atp-NAD kinase, domain 1"/>
    <property type="match status" value="1"/>
</dbReference>
<dbReference type="RefSeq" id="WP_132538095.1">
    <property type="nucleotide sequence ID" value="NZ_SLWY01000001.1"/>
</dbReference>
<gene>
    <name evidence="8" type="primary">nadK</name>
    <name evidence="9" type="ORF">EV699_101215</name>
</gene>
<feature type="binding site" evidence="8">
    <location>
        <begin position="188"/>
        <end position="193"/>
    </location>
    <ligand>
        <name>NAD(+)</name>
        <dbReference type="ChEBI" id="CHEBI:57540"/>
    </ligand>
</feature>
<comment type="subcellular location">
    <subcellularLocation>
        <location evidence="8">Cytoplasm</location>
    </subcellularLocation>
</comment>
<evidence type="ECO:0000256" key="4">
    <source>
        <dbReference type="ARBA" id="ARBA00022840"/>
    </source>
</evidence>
<dbReference type="EC" id="2.7.1.23" evidence="8"/>
<keyword evidence="5 8" id="KW-0521">NADP</keyword>
<feature type="binding site" evidence="8">
    <location>
        <begin position="73"/>
        <end position="74"/>
    </location>
    <ligand>
        <name>NAD(+)</name>
        <dbReference type="ChEBI" id="CHEBI:57540"/>
    </ligand>
</feature>
<dbReference type="GO" id="GO:0003951">
    <property type="term" value="F:NAD+ kinase activity"/>
    <property type="evidence" value="ECO:0007669"/>
    <property type="project" value="UniProtKB-UniRule"/>
</dbReference>
<accession>A0A4R2LGG3</accession>
<dbReference type="GO" id="GO:0051287">
    <property type="term" value="F:NAD binding"/>
    <property type="evidence" value="ECO:0007669"/>
    <property type="project" value="UniProtKB-ARBA"/>
</dbReference>
<dbReference type="InterPro" id="IPR016064">
    <property type="entry name" value="NAD/diacylglycerol_kinase_sf"/>
</dbReference>
<dbReference type="GO" id="GO:0006741">
    <property type="term" value="P:NADP+ biosynthetic process"/>
    <property type="evidence" value="ECO:0007669"/>
    <property type="project" value="UniProtKB-UniRule"/>
</dbReference>
<comment type="caution">
    <text evidence="8">Lacks conserved residue(s) required for the propagation of feature annotation.</text>
</comment>
<dbReference type="Pfam" id="PF01513">
    <property type="entry name" value="NAD_kinase"/>
    <property type="match status" value="1"/>
</dbReference>
<proteinExistence type="inferred from homology"/>
<keyword evidence="1 8" id="KW-0808">Transferase</keyword>
<evidence type="ECO:0000256" key="3">
    <source>
        <dbReference type="ARBA" id="ARBA00022777"/>
    </source>
</evidence>
<comment type="similarity">
    <text evidence="8">Belongs to the NAD kinase family.</text>
</comment>
<dbReference type="GO" id="GO:0005737">
    <property type="term" value="C:cytoplasm"/>
    <property type="evidence" value="ECO:0007669"/>
    <property type="project" value="UniProtKB-SubCell"/>
</dbReference>
<keyword evidence="3 8" id="KW-0418">Kinase</keyword>
<feature type="binding site" evidence="8">
    <location>
        <begin position="147"/>
        <end position="148"/>
    </location>
    <ligand>
        <name>NAD(+)</name>
        <dbReference type="ChEBI" id="CHEBI:57540"/>
    </ligand>
</feature>
<comment type="function">
    <text evidence="8">Involved in the regulation of the intracellular balance of NAD and NADP, and is a key enzyme in the biosynthesis of NADP. Catalyzes specifically the phosphorylation on 2'-hydroxyl of the adenosine moiety of NAD to yield NADP.</text>
</comment>
<feature type="binding site" evidence="8">
    <location>
        <position position="248"/>
    </location>
    <ligand>
        <name>NAD(+)</name>
        <dbReference type="ChEBI" id="CHEBI:57540"/>
    </ligand>
</feature>
<evidence type="ECO:0000256" key="2">
    <source>
        <dbReference type="ARBA" id="ARBA00022741"/>
    </source>
</evidence>
<dbReference type="AlphaFoldDB" id="A0A4R2LGG3"/>